<sequence>VVVSFLSGKTRHTFGTILELIYRSSCYITHAVDDPRQGGHPFMPEISPELILHAKPALTTWAVNQVTDLVRAESKVMAGPEAGLCMRARPTRTNAPSNRDPSVTWDAISNFSFHSLQRSVEENAPVMWHLISSYSNDSFKNGRVYAVRKYRPQNLGNTDNMMALTFIKTWRASFYPICRAVYLFATKSHRSLFRVDSRLGRSVSFNTVYASLKTMAEQRQRELQEATRLGSGRNFAVVGDNVQAFAKQRDHRIGRESRMIKGFAGAAVEMADFDPAAFDVDELVRRQQLQERRQLSVNGILEDVDFPHLDTVATFHFLRALIEFVPILSIYHDELSQQERTLQKNQITPTRRTNIIPLATNSADEIYVQGMREAVTDFLETQMNITEENLGKRVIIFSGDGKTFDQLLRLKKYLVMHDGDLESLRSLAPMLELWHTKWTELSRLIRTHWGKGYLGDASALGCLGESAECPTPSDLRKVDFHNGAHLVNLALDANLLNCWEYVTRRMQPCSVC</sequence>
<proteinExistence type="predicted"/>
<reference evidence="1" key="1">
    <citation type="journal article" date="2021" name="New Phytol.">
        <title>Evolutionary innovations through gain and loss of genes in the ectomycorrhizal Boletales.</title>
        <authorList>
            <person name="Wu G."/>
            <person name="Miyauchi S."/>
            <person name="Morin E."/>
            <person name="Kuo A."/>
            <person name="Drula E."/>
            <person name="Varga T."/>
            <person name="Kohler A."/>
            <person name="Feng B."/>
            <person name="Cao Y."/>
            <person name="Lipzen A."/>
            <person name="Daum C."/>
            <person name="Hundley H."/>
            <person name="Pangilinan J."/>
            <person name="Johnson J."/>
            <person name="Barry K."/>
            <person name="LaButti K."/>
            <person name="Ng V."/>
            <person name="Ahrendt S."/>
            <person name="Min B."/>
            <person name="Choi I.G."/>
            <person name="Park H."/>
            <person name="Plett J.M."/>
            <person name="Magnuson J."/>
            <person name="Spatafora J.W."/>
            <person name="Nagy L.G."/>
            <person name="Henrissat B."/>
            <person name="Grigoriev I.V."/>
            <person name="Yang Z.L."/>
            <person name="Xu J."/>
            <person name="Martin F.M."/>
        </authorList>
    </citation>
    <scope>NUCLEOTIDE SEQUENCE</scope>
    <source>
        <strain evidence="1">KUC20120723A-06</strain>
    </source>
</reference>
<keyword evidence="2" id="KW-1185">Reference proteome</keyword>
<feature type="non-terminal residue" evidence="1">
    <location>
        <position position="1"/>
    </location>
</feature>
<protein>
    <submittedName>
        <fullName evidence="1">Uncharacterized protein</fullName>
    </submittedName>
</protein>
<organism evidence="1 2">
    <name type="scientific">Leucogyrophana mollusca</name>
    <dbReference type="NCBI Taxonomy" id="85980"/>
    <lineage>
        <taxon>Eukaryota</taxon>
        <taxon>Fungi</taxon>
        <taxon>Dikarya</taxon>
        <taxon>Basidiomycota</taxon>
        <taxon>Agaricomycotina</taxon>
        <taxon>Agaricomycetes</taxon>
        <taxon>Agaricomycetidae</taxon>
        <taxon>Boletales</taxon>
        <taxon>Boletales incertae sedis</taxon>
        <taxon>Leucogyrophana</taxon>
    </lineage>
</organism>
<dbReference type="EMBL" id="MU267257">
    <property type="protein sequence ID" value="KAH7917122.1"/>
    <property type="molecule type" value="Genomic_DNA"/>
</dbReference>
<evidence type="ECO:0000313" key="1">
    <source>
        <dbReference type="EMBL" id="KAH7917122.1"/>
    </source>
</evidence>
<name>A0ACB8AUT9_9AGAM</name>
<dbReference type="Proteomes" id="UP000790709">
    <property type="component" value="Unassembled WGS sequence"/>
</dbReference>
<accession>A0ACB8AUT9</accession>
<comment type="caution">
    <text evidence="1">The sequence shown here is derived from an EMBL/GenBank/DDBJ whole genome shotgun (WGS) entry which is preliminary data.</text>
</comment>
<evidence type="ECO:0000313" key="2">
    <source>
        <dbReference type="Proteomes" id="UP000790709"/>
    </source>
</evidence>
<gene>
    <name evidence="1" type="ORF">BV22DRAFT_1026962</name>
</gene>